<keyword evidence="2" id="KW-1185">Reference proteome</keyword>
<name>A0A543NFF4_9ACTN</name>
<evidence type="ECO:0000313" key="2">
    <source>
        <dbReference type="Proteomes" id="UP000317422"/>
    </source>
</evidence>
<protein>
    <recommendedName>
        <fullName evidence="3">NIPSNAP protein</fullName>
    </recommendedName>
</protein>
<dbReference type="RefSeq" id="WP_141921787.1">
    <property type="nucleotide sequence ID" value="NZ_VFQC01000001.1"/>
</dbReference>
<dbReference type="Proteomes" id="UP000317422">
    <property type="component" value="Unassembled WGS sequence"/>
</dbReference>
<dbReference type="EMBL" id="VFQC01000001">
    <property type="protein sequence ID" value="TQN30551.1"/>
    <property type="molecule type" value="Genomic_DNA"/>
</dbReference>
<comment type="caution">
    <text evidence="1">The sequence shown here is derived from an EMBL/GenBank/DDBJ whole genome shotgun (WGS) entry which is preliminary data.</text>
</comment>
<gene>
    <name evidence="1" type="ORF">FHX37_0432</name>
</gene>
<sequence>MIHLVYTFEPTEYARANMTEFWEWIRERQDWFYNGIEEVLCTRWYVCTVGANVHSIEHHVSFADEASWGSYRAELKRRSNDKEWEARRCEQEKWWYIRDARLLGDAPVPSIGYDQDS</sequence>
<evidence type="ECO:0008006" key="3">
    <source>
        <dbReference type="Google" id="ProtNLM"/>
    </source>
</evidence>
<evidence type="ECO:0000313" key="1">
    <source>
        <dbReference type="EMBL" id="TQN30551.1"/>
    </source>
</evidence>
<dbReference type="AlphaFoldDB" id="A0A543NFF4"/>
<organism evidence="1 2">
    <name type="scientific">Haloactinospora alba</name>
    <dbReference type="NCBI Taxonomy" id="405555"/>
    <lineage>
        <taxon>Bacteria</taxon>
        <taxon>Bacillati</taxon>
        <taxon>Actinomycetota</taxon>
        <taxon>Actinomycetes</taxon>
        <taxon>Streptosporangiales</taxon>
        <taxon>Nocardiopsidaceae</taxon>
        <taxon>Haloactinospora</taxon>
    </lineage>
</organism>
<reference evidence="1 2" key="1">
    <citation type="submission" date="2019-06" db="EMBL/GenBank/DDBJ databases">
        <title>Sequencing the genomes of 1000 actinobacteria strains.</title>
        <authorList>
            <person name="Klenk H.-P."/>
        </authorList>
    </citation>
    <scope>NUCLEOTIDE SEQUENCE [LARGE SCALE GENOMIC DNA]</scope>
    <source>
        <strain evidence="1 2">DSM 45015</strain>
    </source>
</reference>
<dbReference type="OrthoDB" id="4350884at2"/>
<proteinExistence type="predicted"/>
<accession>A0A543NFF4</accession>